<dbReference type="HOGENOM" id="CLU_058805_1_1_10"/>
<keyword evidence="4" id="KW-1185">Reference proteome</keyword>
<feature type="domain" description="Type IX secretion system protein PorV" evidence="2">
    <location>
        <begin position="24"/>
        <end position="263"/>
    </location>
</feature>
<dbReference type="Pfam" id="PF19572">
    <property type="entry name" value="PorV"/>
    <property type="match status" value="1"/>
</dbReference>
<dbReference type="InterPro" id="IPR045741">
    <property type="entry name" value="PorV"/>
</dbReference>
<proteinExistence type="predicted"/>
<dbReference type="AlphaFoldDB" id="F8WYK3"/>
<organism evidence="3 4">
    <name type="scientific">Dysgonomonas mossii DSM 22836</name>
    <dbReference type="NCBI Taxonomy" id="742767"/>
    <lineage>
        <taxon>Bacteria</taxon>
        <taxon>Pseudomonadati</taxon>
        <taxon>Bacteroidota</taxon>
        <taxon>Bacteroidia</taxon>
        <taxon>Bacteroidales</taxon>
        <taxon>Dysgonomonadaceae</taxon>
        <taxon>Dysgonomonas</taxon>
    </lineage>
</organism>
<comment type="caution">
    <text evidence="3">The sequence shown here is derived from an EMBL/GenBank/DDBJ whole genome shotgun (WGS) entry which is preliminary data.</text>
</comment>
<dbReference type="STRING" id="742767.HMPREF9456_01363"/>
<feature type="chain" id="PRO_5003385865" description="Type IX secretion system protein PorV domain-containing protein" evidence="1">
    <location>
        <begin position="24"/>
        <end position="388"/>
    </location>
</feature>
<dbReference type="NCBIfam" id="NF033710">
    <property type="entry name" value="T9SS_OM_PorV"/>
    <property type="match status" value="1"/>
</dbReference>
<dbReference type="NCBIfam" id="NF033709">
    <property type="entry name" value="PorV_fam"/>
    <property type="match status" value="1"/>
</dbReference>
<name>F8WYK3_9BACT</name>
<sequence>MKSLLRKILFVNIFALLALGAYAQDDVNPIQTAMPSLNIAPDARAGGMGDAGVATAPDVYSQHWNAAKYAFSPSKAGFGISYTPWLRKIINDIALVYGVGYYKLGNENNQALSASIRYFSIGDVKVVTDLNDFNGVVLSPNELAIDLAYSRKLTETFSGAVTVRYIRADYTGASEETSVGNAFAADISGYNESYIRTGSSESLLSFGFNISNIGTKISTNGDSRNEFLPTNLRLGASLMYPINEVSTISFSADLNKYLVPTPPVKKEGETNDEFSKRMADYRDINPIAGIFKSFGDAPGGFSEEMKEIAWSLGAEYDYNDKFRLRTGYFHENKMKGNRQYLSFGAGFKLSAFQLDVAYLLATAQQNPLDQTLRFSLGFDIDAMKNLFK</sequence>
<reference evidence="3 4" key="1">
    <citation type="submission" date="2011-04" db="EMBL/GenBank/DDBJ databases">
        <title>The Genome Sequence of Dysgonomonas mossii DSM 22836.</title>
        <authorList>
            <consortium name="The Broad Institute Genome Sequencing Platform"/>
            <person name="Earl A."/>
            <person name="Ward D."/>
            <person name="Feldgarden M."/>
            <person name="Gevers D."/>
            <person name="Pudlo N."/>
            <person name="Martens E."/>
            <person name="Allen-Vercoe E."/>
            <person name="Young S.K."/>
            <person name="Zeng Q."/>
            <person name="Gargeya S."/>
            <person name="Fitzgerald M."/>
            <person name="Haas B."/>
            <person name="Abouelleil A."/>
            <person name="Alvarado L."/>
            <person name="Arachchi H.M."/>
            <person name="Berlin A."/>
            <person name="Brown A."/>
            <person name="Chapman S.B."/>
            <person name="Chen Z."/>
            <person name="Dunbar C."/>
            <person name="Freedman E."/>
            <person name="Gearin G."/>
            <person name="Gellesch M."/>
            <person name="Goldberg J."/>
            <person name="Griggs A."/>
            <person name="Gujja S."/>
            <person name="Heiman D."/>
            <person name="Howarth C."/>
            <person name="Larson L."/>
            <person name="Lui A."/>
            <person name="MacDonald P.J.P."/>
            <person name="Mehta T."/>
            <person name="Montmayeur A."/>
            <person name="Murphy C."/>
            <person name="Neiman D."/>
            <person name="Pearson M."/>
            <person name="Priest M."/>
            <person name="Roberts A."/>
            <person name="Saif S."/>
            <person name="Shea T."/>
            <person name="Shenoy N."/>
            <person name="Sisk P."/>
            <person name="Stolte C."/>
            <person name="Sykes S."/>
            <person name="Yandava C."/>
            <person name="Wortman J."/>
            <person name="Nusbaum C."/>
            <person name="Birren B."/>
        </authorList>
    </citation>
    <scope>NUCLEOTIDE SEQUENCE [LARGE SCALE GENOMIC DNA]</scope>
    <source>
        <strain evidence="3 4">DSM 22836</strain>
    </source>
</reference>
<evidence type="ECO:0000313" key="3">
    <source>
        <dbReference type="EMBL" id="EGK04335.1"/>
    </source>
</evidence>
<dbReference type="eggNOG" id="COG2067">
    <property type="taxonomic scope" value="Bacteria"/>
</dbReference>
<feature type="signal peptide" evidence="1">
    <location>
        <begin position="1"/>
        <end position="23"/>
    </location>
</feature>
<protein>
    <recommendedName>
        <fullName evidence="2">Type IX secretion system protein PorV domain-containing protein</fullName>
    </recommendedName>
</protein>
<evidence type="ECO:0000256" key="1">
    <source>
        <dbReference type="SAM" id="SignalP"/>
    </source>
</evidence>
<evidence type="ECO:0000259" key="2">
    <source>
        <dbReference type="Pfam" id="PF19572"/>
    </source>
</evidence>
<dbReference type="EMBL" id="ADLW01000004">
    <property type="protein sequence ID" value="EGK04335.1"/>
    <property type="molecule type" value="Genomic_DNA"/>
</dbReference>
<dbReference type="GeneID" id="78082017"/>
<dbReference type="OrthoDB" id="9758448at2"/>
<evidence type="ECO:0000313" key="4">
    <source>
        <dbReference type="Proteomes" id="UP000006420"/>
    </source>
</evidence>
<dbReference type="InterPro" id="IPR047799">
    <property type="entry name" value="T9SS_OM_PorV"/>
</dbReference>
<keyword evidence="1" id="KW-0732">Signal</keyword>
<dbReference type="RefSeq" id="WP_006842734.1">
    <property type="nucleotide sequence ID" value="NZ_AQWJ01000002.1"/>
</dbReference>
<dbReference type="Gene3D" id="2.40.160.60">
    <property type="entry name" value="Outer membrane protein transport protein (OMPP1/FadL/TodX)"/>
    <property type="match status" value="1"/>
</dbReference>
<accession>F8WYK3</accession>
<gene>
    <name evidence="3" type="ORF">HMPREF9456_01363</name>
</gene>
<dbReference type="Proteomes" id="UP000006420">
    <property type="component" value="Unassembled WGS sequence"/>
</dbReference>